<evidence type="ECO:0000313" key="4">
    <source>
        <dbReference type="Proteomes" id="UP000041254"/>
    </source>
</evidence>
<dbReference type="PANTHER" id="PTHR45982">
    <property type="entry name" value="REGULATOR OF CHROMOSOME CONDENSATION"/>
    <property type="match status" value="1"/>
</dbReference>
<dbReference type="PANTHER" id="PTHR45982:SF1">
    <property type="entry name" value="REGULATOR OF CHROMOSOME CONDENSATION"/>
    <property type="match status" value="1"/>
</dbReference>
<accession>A0A0G4EUY0</accession>
<dbReference type="InParanoid" id="A0A0G4EUY0"/>
<dbReference type="Pfam" id="PF00415">
    <property type="entry name" value="RCC1"/>
    <property type="match status" value="1"/>
</dbReference>
<dbReference type="Proteomes" id="UP000041254">
    <property type="component" value="Unassembled WGS sequence"/>
</dbReference>
<feature type="region of interest" description="Disordered" evidence="2">
    <location>
        <begin position="65"/>
        <end position="91"/>
    </location>
</feature>
<dbReference type="InterPro" id="IPR000408">
    <property type="entry name" value="Reg_chr_condens"/>
</dbReference>
<feature type="repeat" description="RCC1" evidence="1">
    <location>
        <begin position="356"/>
        <end position="410"/>
    </location>
</feature>
<dbReference type="InterPro" id="IPR009091">
    <property type="entry name" value="RCC1/BLIP-II"/>
</dbReference>
<proteinExistence type="predicted"/>
<protein>
    <submittedName>
        <fullName evidence="3">Uncharacterized protein</fullName>
    </submittedName>
</protein>
<dbReference type="GO" id="GO:0005085">
    <property type="term" value="F:guanyl-nucleotide exchange factor activity"/>
    <property type="evidence" value="ECO:0007669"/>
    <property type="project" value="TreeGrafter"/>
</dbReference>
<dbReference type="GO" id="GO:0005737">
    <property type="term" value="C:cytoplasm"/>
    <property type="evidence" value="ECO:0007669"/>
    <property type="project" value="TreeGrafter"/>
</dbReference>
<dbReference type="EMBL" id="CDMY01000317">
    <property type="protein sequence ID" value="CEM02059.1"/>
    <property type="molecule type" value="Genomic_DNA"/>
</dbReference>
<dbReference type="SUPFAM" id="SSF50985">
    <property type="entry name" value="RCC1/BLIP-II"/>
    <property type="match status" value="1"/>
</dbReference>
<feature type="region of interest" description="Disordered" evidence="2">
    <location>
        <begin position="631"/>
        <end position="654"/>
    </location>
</feature>
<gene>
    <name evidence="3" type="ORF">Vbra_13446</name>
</gene>
<sequence length="719" mass="77446">MDGFDAQCGRFKSHLTTTADVLQLRDVLVGGSSYERFKQAASSPSKEHTAARGWAPHGSSFIAFQPHPCPPTGVRKRPRTPSPPPRVAGPVDISADPCPPTATHRVVAPPPPAFPLQSTVLPSYHFQGDRHPLTPIPRAARRPHSGQSSNHGSSAAPAPQQLLDDGGVAARRHMAGQEDGRDIGRRRSDVVHHVPTFRSSGGSVGASAAAAPPAAQEGGDGNQETIFTMVLPRSSASGATHSPLTPAQPLCVEFDPLDASSHAQIRSLMHVFPNQPADEDMLRHSPQVLSIALGRNFVAVRGSNGGVTIVRDGQGTKLGFLLHPAPAGPSARSHIPILIEQIAAGHDHLIAMDQHGAVWAWGSNRKGQCGLRTHVTDNEIPRLVVDLLARKERATKVAAGQHCSACVTRSGTPFFWGQLPNDKVRRLPAAVSVRRSDDKDGKPVRFRDVTISPRGTYALIGGCRRVKDHQRQGGWLWTGGTNDTGQTCNPPSPPLLPPSLVLHLWRHGFSITHVSIGGDRTLACDVNGRLFGWGAFEDLTGGTQVFDRPQWIANDILAGREAMQATVGVRINMLLLDGSELLGFQSVKPGLDSFLEPCLFSLRIPQSHAATPHSLAVAQCDGTAVTLARYRSGDTAEEDKGNGGEKREGDTRAQPVMAVGERRGASMVQHEEAKGTEDATGGFVPLLMWDNQRGLQEVSQRIKQYERMLRTDLQLRRFM</sequence>
<evidence type="ECO:0000256" key="2">
    <source>
        <dbReference type="SAM" id="MobiDB-lite"/>
    </source>
</evidence>
<dbReference type="VEuPathDB" id="CryptoDB:Vbra_13446"/>
<feature type="compositionally biased region" description="Low complexity" evidence="2">
    <location>
        <begin position="199"/>
        <end position="215"/>
    </location>
</feature>
<keyword evidence="4" id="KW-1185">Reference proteome</keyword>
<dbReference type="PROSITE" id="PS00626">
    <property type="entry name" value="RCC1_2"/>
    <property type="match status" value="1"/>
</dbReference>
<reference evidence="3 4" key="1">
    <citation type="submission" date="2014-11" db="EMBL/GenBank/DDBJ databases">
        <authorList>
            <person name="Zhu J."/>
            <person name="Qi W."/>
            <person name="Song R."/>
        </authorList>
    </citation>
    <scope>NUCLEOTIDE SEQUENCE [LARGE SCALE GENOMIC DNA]</scope>
</reference>
<evidence type="ECO:0000256" key="1">
    <source>
        <dbReference type="PROSITE-ProRule" id="PRU00235"/>
    </source>
</evidence>
<feature type="region of interest" description="Disordered" evidence="2">
    <location>
        <begin position="196"/>
        <end position="221"/>
    </location>
</feature>
<dbReference type="OrthoDB" id="61110at2759"/>
<organism evidence="3 4">
    <name type="scientific">Vitrella brassicaformis (strain CCMP3155)</name>
    <dbReference type="NCBI Taxonomy" id="1169540"/>
    <lineage>
        <taxon>Eukaryota</taxon>
        <taxon>Sar</taxon>
        <taxon>Alveolata</taxon>
        <taxon>Colpodellida</taxon>
        <taxon>Vitrellaceae</taxon>
        <taxon>Vitrella</taxon>
    </lineage>
</organism>
<dbReference type="PROSITE" id="PS50012">
    <property type="entry name" value="RCC1_3"/>
    <property type="match status" value="1"/>
</dbReference>
<name>A0A0G4EUY0_VITBC</name>
<dbReference type="InterPro" id="IPR051553">
    <property type="entry name" value="Ran_GTPase-activating"/>
</dbReference>
<dbReference type="AlphaFoldDB" id="A0A0G4EUY0"/>
<feature type="compositionally biased region" description="Basic and acidic residues" evidence="2">
    <location>
        <begin position="631"/>
        <end position="651"/>
    </location>
</feature>
<dbReference type="Gene3D" id="2.130.10.30">
    <property type="entry name" value="Regulator of chromosome condensation 1/beta-lactamase-inhibitor protein II"/>
    <property type="match status" value="1"/>
</dbReference>
<evidence type="ECO:0000313" key="3">
    <source>
        <dbReference type="EMBL" id="CEM02059.1"/>
    </source>
</evidence>
<feature type="region of interest" description="Disordered" evidence="2">
    <location>
        <begin position="124"/>
        <end position="161"/>
    </location>
</feature>
<dbReference type="STRING" id="1169540.A0A0G4EUY0"/>